<evidence type="ECO:0000256" key="3">
    <source>
        <dbReference type="PIRSR" id="PIRSR606823-1"/>
    </source>
</evidence>
<evidence type="ECO:0000256" key="1">
    <source>
        <dbReference type="ARBA" id="ARBA00009835"/>
    </source>
</evidence>
<dbReference type="EMBL" id="VFOR01000002">
    <property type="protein sequence ID" value="TQL58384.1"/>
    <property type="molecule type" value="Genomic_DNA"/>
</dbReference>
<dbReference type="OrthoDB" id="6899210at2"/>
<accession>A0A542ZDG1</accession>
<dbReference type="PANTHER" id="PTHR12670:SF1">
    <property type="entry name" value="NEUTRAL CERAMIDASE"/>
    <property type="match status" value="1"/>
</dbReference>
<comment type="caution">
    <text evidence="10">The sequence shown here is derived from an EMBL/GenBank/DDBJ whole genome shotgun (WGS) entry which is preliminary data.</text>
</comment>
<dbReference type="InterPro" id="IPR006823">
    <property type="entry name" value="Ceramidase_alk"/>
</dbReference>
<evidence type="ECO:0000259" key="9">
    <source>
        <dbReference type="Pfam" id="PF17048"/>
    </source>
</evidence>
<evidence type="ECO:0000256" key="2">
    <source>
        <dbReference type="ARBA" id="ARBA00022801"/>
    </source>
</evidence>
<comment type="catalytic activity">
    <reaction evidence="5">
        <text>an N-acylsphing-4-enine + H2O = sphing-4-enine + a fatty acid</text>
        <dbReference type="Rhea" id="RHEA:20856"/>
        <dbReference type="ChEBI" id="CHEBI:15377"/>
        <dbReference type="ChEBI" id="CHEBI:28868"/>
        <dbReference type="ChEBI" id="CHEBI:52639"/>
        <dbReference type="ChEBI" id="CHEBI:57756"/>
        <dbReference type="EC" id="3.5.1.23"/>
    </reaction>
</comment>
<name>A0A542ZDG1_9ACTN</name>
<organism evidence="10 11">
    <name type="scientific">Propioniferax innocua</name>
    <dbReference type="NCBI Taxonomy" id="1753"/>
    <lineage>
        <taxon>Bacteria</taxon>
        <taxon>Bacillati</taxon>
        <taxon>Actinomycetota</taxon>
        <taxon>Actinomycetes</taxon>
        <taxon>Propionibacteriales</taxon>
        <taxon>Propionibacteriaceae</taxon>
        <taxon>Propioniferax</taxon>
    </lineage>
</organism>
<feature type="region of interest" description="Disordered" evidence="6">
    <location>
        <begin position="534"/>
        <end position="554"/>
    </location>
</feature>
<dbReference type="InterPro" id="IPR031331">
    <property type="entry name" value="NEUT/ALK_ceramidase_C"/>
</dbReference>
<dbReference type="Pfam" id="PF04734">
    <property type="entry name" value="Ceramidase_alk"/>
    <property type="match status" value="1"/>
</dbReference>
<evidence type="ECO:0000256" key="5">
    <source>
        <dbReference type="RuleBase" id="RU366019"/>
    </source>
</evidence>
<dbReference type="RefSeq" id="WP_142094178.1">
    <property type="nucleotide sequence ID" value="NZ_BAAAMD010000002.1"/>
</dbReference>
<keyword evidence="4" id="KW-0862">Zinc</keyword>
<sequence>MTSATTITTAICALTLPFITALPASAAPVAQAPQTEATPVTASDAGSTASGDHLVGRGVADITGEVAEVGMMGYGSGSQKTSGLHMRQYARSYIIESGGERVLLVTLDALTGTNAVRDEALRRLAAEYGERWNERNVMVAGTHTHATPGGVTEYPLYNVTTMGFHPETFEAQVSGIVESVRRAEADLSPTEVALGTSTRDDAGVQRSAAAFEKNPAEIRDQLPDGHDPTSVTLTFGRGGETVGAVNWFATHPTSLTADNTLISGDNKGYAQYLWETEAGVDHRSDADPAMVASFMMSNGADVSPNLNLRPGSGPTEDEFENMRILGERQFDAARAGEAASAPLPGGVDSRIVYIDMENATAPARFTGSGHDEHTCEAALGASFGAGSVEDGGGGPAFLHEGVDNNPFFEKISETQYRNDPELERCQSPKGTLFHVGALDAVQTKLPVQLLRIGDHYIAALPGEVTGAAGVRFRSAVAEAVGVDPANVIIQQTANAYGHYFTTPEEYGEQQYEGGATLFGRWTVPTLEGTLASLGSDMASGQETPLGDKPTRRDPVDSAVGKVLYDLPGPEGYGTVLRQPTDTAVGETASAEFKGAHPNNDLHHEDTYLEVQRKEGDGWVTVADDADFSTSFRWTRHLAAQSKVTLSWTPPAGSTGEYRFIYHGDAKDGSGRITAFTGESGSFHVTG</sequence>
<dbReference type="Gene3D" id="2.60.40.2300">
    <property type="entry name" value="Neutral/alkaline non-lysosomal ceramidase, C-terminal domain"/>
    <property type="match status" value="1"/>
</dbReference>
<keyword evidence="4" id="KW-0479">Metal-binding</keyword>
<protein>
    <recommendedName>
        <fullName evidence="5">Neutral ceramidase</fullName>
        <ecNumber evidence="5">3.5.1.23</ecNumber>
    </recommendedName>
</protein>
<evidence type="ECO:0000256" key="4">
    <source>
        <dbReference type="PIRSR" id="PIRSR606823-2"/>
    </source>
</evidence>
<dbReference type="GO" id="GO:0046514">
    <property type="term" value="P:ceramide catabolic process"/>
    <property type="evidence" value="ECO:0007669"/>
    <property type="project" value="InterPro"/>
</dbReference>
<keyword evidence="2 5" id="KW-0378">Hydrolase</keyword>
<comment type="cofactor">
    <cofactor evidence="4">
        <name>Zn(2+)</name>
        <dbReference type="ChEBI" id="CHEBI:29105"/>
    </cofactor>
    <text evidence="4">Binds 1 zinc ion per subunit.</text>
</comment>
<keyword evidence="11" id="KW-1185">Reference proteome</keyword>
<reference evidence="10 11" key="1">
    <citation type="submission" date="2019-06" db="EMBL/GenBank/DDBJ databases">
        <title>Sequencing the genomes of 1000 actinobacteria strains.</title>
        <authorList>
            <person name="Klenk H.-P."/>
        </authorList>
    </citation>
    <scope>NUCLEOTIDE SEQUENCE [LARGE SCALE GENOMIC DNA]</scope>
    <source>
        <strain evidence="10 11">DSM 8251</strain>
    </source>
</reference>
<comment type="similarity">
    <text evidence="1 5">Belongs to the neutral ceramidase family.</text>
</comment>
<feature type="domain" description="Neutral/alkaline non-lysosomal ceramidase C-terminal" evidence="9">
    <location>
        <begin position="536"/>
        <end position="684"/>
    </location>
</feature>
<feature type="binding site" evidence="4">
    <location>
        <position position="463"/>
    </location>
    <ligand>
        <name>Zn(2+)</name>
        <dbReference type="ChEBI" id="CHEBI:29105"/>
    </ligand>
</feature>
<evidence type="ECO:0000256" key="6">
    <source>
        <dbReference type="SAM" id="MobiDB-lite"/>
    </source>
</evidence>
<dbReference type="AlphaFoldDB" id="A0A542ZDG1"/>
<dbReference type="Pfam" id="PF17048">
    <property type="entry name" value="Ceramidse_alk_C"/>
    <property type="match status" value="1"/>
</dbReference>
<feature type="binding site" evidence="4">
    <location>
        <position position="143"/>
    </location>
    <ligand>
        <name>Zn(2+)</name>
        <dbReference type="ChEBI" id="CHEBI:29105"/>
    </ligand>
</feature>
<dbReference type="EC" id="3.5.1.23" evidence="5"/>
<feature type="binding site" evidence="4">
    <location>
        <position position="251"/>
    </location>
    <ligand>
        <name>Zn(2+)</name>
        <dbReference type="ChEBI" id="CHEBI:29105"/>
    </ligand>
</feature>
<evidence type="ECO:0000313" key="10">
    <source>
        <dbReference type="EMBL" id="TQL58384.1"/>
    </source>
</evidence>
<feature type="signal peptide" evidence="7">
    <location>
        <begin position="1"/>
        <end position="26"/>
    </location>
</feature>
<dbReference type="GO" id="GO:0016020">
    <property type="term" value="C:membrane"/>
    <property type="evidence" value="ECO:0007669"/>
    <property type="project" value="GOC"/>
</dbReference>
<proteinExistence type="inferred from homology"/>
<keyword evidence="5" id="KW-0746">Sphingolipid metabolism</keyword>
<feature type="domain" description="Neutral/alkaline non-lysosomal ceramidase N-terminal" evidence="8">
    <location>
        <begin position="54"/>
        <end position="524"/>
    </location>
</feature>
<feature type="chain" id="PRO_5022134274" description="Neutral ceramidase" evidence="7">
    <location>
        <begin position="27"/>
        <end position="686"/>
    </location>
</feature>
<dbReference type="PANTHER" id="PTHR12670">
    <property type="entry name" value="CERAMIDASE"/>
    <property type="match status" value="1"/>
</dbReference>
<dbReference type="GO" id="GO:0046872">
    <property type="term" value="F:metal ion binding"/>
    <property type="evidence" value="ECO:0007669"/>
    <property type="project" value="UniProtKB-KW"/>
</dbReference>
<dbReference type="Proteomes" id="UP000316196">
    <property type="component" value="Unassembled WGS sequence"/>
</dbReference>
<gene>
    <name evidence="10" type="ORF">FB460_2245</name>
</gene>
<dbReference type="GO" id="GO:0046512">
    <property type="term" value="P:sphingosine biosynthetic process"/>
    <property type="evidence" value="ECO:0007669"/>
    <property type="project" value="TreeGrafter"/>
</dbReference>
<evidence type="ECO:0000259" key="8">
    <source>
        <dbReference type="Pfam" id="PF04734"/>
    </source>
</evidence>
<dbReference type="GO" id="GO:0005576">
    <property type="term" value="C:extracellular region"/>
    <property type="evidence" value="ECO:0007669"/>
    <property type="project" value="TreeGrafter"/>
</dbReference>
<dbReference type="GO" id="GO:0042759">
    <property type="term" value="P:long-chain fatty acid biosynthetic process"/>
    <property type="evidence" value="ECO:0007669"/>
    <property type="project" value="TreeGrafter"/>
</dbReference>
<dbReference type="GO" id="GO:0017040">
    <property type="term" value="F:N-acylsphingosine amidohydrolase activity"/>
    <property type="evidence" value="ECO:0007669"/>
    <property type="project" value="UniProtKB-UniRule"/>
</dbReference>
<dbReference type="InterPro" id="IPR031329">
    <property type="entry name" value="NEUT/ALK_ceramidase_N"/>
</dbReference>
<evidence type="ECO:0000313" key="11">
    <source>
        <dbReference type="Proteomes" id="UP000316196"/>
    </source>
</evidence>
<keyword evidence="7" id="KW-0732">Signal</keyword>
<feature type="active site" description="Nucleophile" evidence="3">
    <location>
        <position position="303"/>
    </location>
</feature>
<feature type="binding site" evidence="4">
    <location>
        <position position="499"/>
    </location>
    <ligand>
        <name>Zn(2+)</name>
        <dbReference type="ChEBI" id="CHEBI:29105"/>
    </ligand>
</feature>
<dbReference type="InterPro" id="IPR038445">
    <property type="entry name" value="NCDase_C_sf"/>
</dbReference>
<keyword evidence="5" id="KW-0443">Lipid metabolism</keyword>
<evidence type="ECO:0000256" key="7">
    <source>
        <dbReference type="SAM" id="SignalP"/>
    </source>
</evidence>